<dbReference type="AlphaFoldDB" id="A0A973WTR9"/>
<proteinExistence type="predicted"/>
<dbReference type="EMBL" id="JABWSX010000001">
    <property type="protein sequence ID" value="NVL10973.1"/>
    <property type="molecule type" value="Genomic_DNA"/>
</dbReference>
<name>A0A973WTR9_9BRAD</name>
<comment type="caution">
    <text evidence="1">The sequence shown here is derived from an EMBL/GenBank/DDBJ whole genome shotgun (WGS) entry which is preliminary data.</text>
</comment>
<gene>
    <name evidence="1" type="ORF">HU230_36065</name>
</gene>
<reference evidence="1" key="1">
    <citation type="submission" date="2020-06" db="EMBL/GenBank/DDBJ databases">
        <title>Whole Genome Sequence of Bradyrhizobium sp. Strain 66S1MB.</title>
        <authorList>
            <person name="Bromfield E."/>
            <person name="Cloutier S."/>
        </authorList>
    </citation>
    <scope>NUCLEOTIDE SEQUENCE</scope>
    <source>
        <strain evidence="1">66S1MB</strain>
    </source>
</reference>
<dbReference type="RefSeq" id="WP_176534003.1">
    <property type="nucleotide sequence ID" value="NZ_CP088022.1"/>
</dbReference>
<accession>A0A973WTR9</accession>
<organism evidence="1">
    <name type="scientific">Bradyrhizobium quebecense</name>
    <dbReference type="NCBI Taxonomy" id="2748629"/>
    <lineage>
        <taxon>Bacteria</taxon>
        <taxon>Pseudomonadati</taxon>
        <taxon>Pseudomonadota</taxon>
        <taxon>Alphaproteobacteria</taxon>
        <taxon>Hyphomicrobiales</taxon>
        <taxon>Nitrobacteraceae</taxon>
        <taxon>Bradyrhizobium</taxon>
    </lineage>
</organism>
<protein>
    <submittedName>
        <fullName evidence="1">Uncharacterized protein</fullName>
    </submittedName>
</protein>
<evidence type="ECO:0000313" key="1">
    <source>
        <dbReference type="EMBL" id="NVL10973.1"/>
    </source>
</evidence>
<sequence length="127" mass="13939">MATKVVGSKFKPENSFGQNGYQGAFSTTPGKPEPQLMVRVIATSILRVSHWEIIGPFRRSLRAARTKADQFGAHLTRVRCVTVVRGVRTKAGPSSDCSSRTVRPFNPDWSLCSHTPISAALSPNARW</sequence>